<accession>A0A9W9DJ45</accession>
<feature type="chain" id="PRO_5040994395" evidence="1">
    <location>
        <begin position="21"/>
        <end position="156"/>
    </location>
</feature>
<dbReference type="Proteomes" id="UP001150266">
    <property type="component" value="Unassembled WGS sequence"/>
</dbReference>
<reference evidence="2" key="1">
    <citation type="submission" date="2022-08" db="EMBL/GenBank/DDBJ databases">
        <title>A Global Phylogenomic Analysis of the Shiitake Genus Lentinula.</title>
        <authorList>
            <consortium name="DOE Joint Genome Institute"/>
            <person name="Sierra-Patev S."/>
            <person name="Min B."/>
            <person name="Naranjo-Ortiz M."/>
            <person name="Looney B."/>
            <person name="Konkel Z."/>
            <person name="Slot J.C."/>
            <person name="Sakamoto Y."/>
            <person name="Steenwyk J.L."/>
            <person name="Rokas A."/>
            <person name="Carro J."/>
            <person name="Camarero S."/>
            <person name="Ferreira P."/>
            <person name="Molpeceres G."/>
            <person name="Ruiz-Duenas F.J."/>
            <person name="Serrano A."/>
            <person name="Henrissat B."/>
            <person name="Drula E."/>
            <person name="Hughes K.W."/>
            <person name="Mata J.L."/>
            <person name="Ishikawa N.K."/>
            <person name="Vargas-Isla R."/>
            <person name="Ushijima S."/>
            <person name="Smith C.A."/>
            <person name="Ahrendt S."/>
            <person name="Andreopoulos W."/>
            <person name="He G."/>
            <person name="Labutti K."/>
            <person name="Lipzen A."/>
            <person name="Ng V."/>
            <person name="Riley R."/>
            <person name="Sandor L."/>
            <person name="Barry K."/>
            <person name="Martinez A.T."/>
            <person name="Xiao Y."/>
            <person name="Gibbons J.G."/>
            <person name="Terashima K."/>
            <person name="Grigoriev I.V."/>
            <person name="Hibbett D.S."/>
        </authorList>
    </citation>
    <scope>NUCLEOTIDE SEQUENCE</scope>
    <source>
        <strain evidence="2">JLM2183</strain>
    </source>
</reference>
<comment type="caution">
    <text evidence="2">The sequence shown here is derived from an EMBL/GenBank/DDBJ whole genome shotgun (WGS) entry which is preliminary data.</text>
</comment>
<evidence type="ECO:0000313" key="2">
    <source>
        <dbReference type="EMBL" id="KAJ4473048.1"/>
    </source>
</evidence>
<feature type="signal peptide" evidence="1">
    <location>
        <begin position="1"/>
        <end position="20"/>
    </location>
</feature>
<organism evidence="2 3">
    <name type="scientific">Lentinula aciculospora</name>
    <dbReference type="NCBI Taxonomy" id="153920"/>
    <lineage>
        <taxon>Eukaryota</taxon>
        <taxon>Fungi</taxon>
        <taxon>Dikarya</taxon>
        <taxon>Basidiomycota</taxon>
        <taxon>Agaricomycotina</taxon>
        <taxon>Agaricomycetes</taxon>
        <taxon>Agaricomycetidae</taxon>
        <taxon>Agaricales</taxon>
        <taxon>Marasmiineae</taxon>
        <taxon>Omphalotaceae</taxon>
        <taxon>Lentinula</taxon>
    </lineage>
</organism>
<proteinExistence type="predicted"/>
<name>A0A9W9DJ45_9AGAR</name>
<evidence type="ECO:0000313" key="3">
    <source>
        <dbReference type="Proteomes" id="UP001150266"/>
    </source>
</evidence>
<protein>
    <submittedName>
        <fullName evidence="2">Uncharacterized protein</fullName>
    </submittedName>
</protein>
<dbReference type="AlphaFoldDB" id="A0A9W9DJ45"/>
<dbReference type="OrthoDB" id="2884434at2759"/>
<gene>
    <name evidence="2" type="ORF">J3R30DRAFT_3684924</name>
</gene>
<keyword evidence="1" id="KW-0732">Signal</keyword>
<dbReference type="EMBL" id="JAOTPV010000018">
    <property type="protein sequence ID" value="KAJ4473048.1"/>
    <property type="molecule type" value="Genomic_DNA"/>
</dbReference>
<keyword evidence="3" id="KW-1185">Reference proteome</keyword>
<evidence type="ECO:0000256" key="1">
    <source>
        <dbReference type="SAM" id="SignalP"/>
    </source>
</evidence>
<sequence length="156" mass="17017">MRATLIFVSLFLGLVSIVFSAPLPVHVVAQRHRRSIYEVGVTFIDNSDSSNENEASSNFYGLAQSLLDQKSAVLGLPDEFMISVHDVPTKRQTTVQLQITGGTKCLPTLPCKAVFPSGSVSESQINVNVTIRGDKVVFDGPVNYETYNSARFVNPP</sequence>